<organism evidence="1 2">
    <name type="scientific">Sphagnum jensenii</name>
    <dbReference type="NCBI Taxonomy" id="128206"/>
    <lineage>
        <taxon>Eukaryota</taxon>
        <taxon>Viridiplantae</taxon>
        <taxon>Streptophyta</taxon>
        <taxon>Embryophyta</taxon>
        <taxon>Bryophyta</taxon>
        <taxon>Sphagnophytina</taxon>
        <taxon>Sphagnopsida</taxon>
        <taxon>Sphagnales</taxon>
        <taxon>Sphagnaceae</taxon>
        <taxon>Sphagnum</taxon>
    </lineage>
</organism>
<reference evidence="1" key="1">
    <citation type="submission" date="2024-03" db="EMBL/GenBank/DDBJ databases">
        <authorList>
            <consortium name="ELIXIR-Norway"/>
            <consortium name="Elixir Norway"/>
        </authorList>
    </citation>
    <scope>NUCLEOTIDE SEQUENCE</scope>
</reference>
<gene>
    <name evidence="1" type="ORF">CSSPJE1EN2_LOCUS11451</name>
</gene>
<proteinExistence type="predicted"/>
<sequence>MIPVLLWIERWNHVLRGCLPGGHIMANCRSSCAREAEGQDVQEMMDRRLQWRTHLWQGLQEKVGGTGINDQRLNVVLEQQIVILKLMRSFWILVLQTQHGVEKETRGAFGFWCYKHNMVLKKRQEELLDFGATNTTWC</sequence>
<evidence type="ECO:0000313" key="2">
    <source>
        <dbReference type="Proteomes" id="UP001497522"/>
    </source>
</evidence>
<dbReference type="Proteomes" id="UP001497522">
    <property type="component" value="Chromosome 18"/>
</dbReference>
<evidence type="ECO:0000313" key="1">
    <source>
        <dbReference type="EMBL" id="CAK9868492.1"/>
    </source>
</evidence>
<protein>
    <submittedName>
        <fullName evidence="1">Uncharacterized protein</fullName>
    </submittedName>
</protein>
<keyword evidence="2" id="KW-1185">Reference proteome</keyword>
<dbReference type="EMBL" id="OZ023719">
    <property type="protein sequence ID" value="CAK9868492.1"/>
    <property type="molecule type" value="Genomic_DNA"/>
</dbReference>
<accession>A0ABP1B150</accession>
<name>A0ABP1B150_9BRYO</name>